<organism evidence="7 8">
    <name type="scientific">Trinickia caryophylli</name>
    <name type="common">Paraburkholderia caryophylli</name>
    <dbReference type="NCBI Taxonomy" id="28094"/>
    <lineage>
        <taxon>Bacteria</taxon>
        <taxon>Pseudomonadati</taxon>
        <taxon>Pseudomonadota</taxon>
        <taxon>Betaproteobacteria</taxon>
        <taxon>Burkholderiales</taxon>
        <taxon>Burkholderiaceae</taxon>
        <taxon>Trinickia</taxon>
    </lineage>
</organism>
<comment type="subcellular location">
    <subcellularLocation>
        <location evidence="1">Membrane</location>
    </subcellularLocation>
</comment>
<dbReference type="GeneID" id="95549739"/>
<dbReference type="RefSeq" id="WP_085228327.1">
    <property type="nucleotide sequence ID" value="NZ_BSQD01000022.1"/>
</dbReference>
<dbReference type="Pfam" id="PF12729">
    <property type="entry name" value="4HB_MCP_1"/>
    <property type="match status" value="1"/>
</dbReference>
<evidence type="ECO:0000256" key="1">
    <source>
        <dbReference type="ARBA" id="ARBA00004370"/>
    </source>
</evidence>
<dbReference type="InterPro" id="IPR024478">
    <property type="entry name" value="HlyB_4HB_MCP"/>
</dbReference>
<dbReference type="PANTHER" id="PTHR43531:SF14">
    <property type="entry name" value="METHYL-ACCEPTING CHEMOTAXIS PROTEIN I-RELATED"/>
    <property type="match status" value="1"/>
</dbReference>
<dbReference type="InterPro" id="IPR004089">
    <property type="entry name" value="MCPsignal_dom"/>
</dbReference>
<keyword evidence="5" id="KW-1133">Transmembrane helix</keyword>
<dbReference type="SMART" id="SM00283">
    <property type="entry name" value="MA"/>
    <property type="match status" value="1"/>
</dbReference>
<keyword evidence="5" id="KW-0472">Membrane</keyword>
<proteinExistence type="inferred from homology"/>
<dbReference type="PROSITE" id="PS50111">
    <property type="entry name" value="CHEMOTAXIS_TRANSDUC_2"/>
    <property type="match status" value="1"/>
</dbReference>
<dbReference type="GO" id="GO:0006935">
    <property type="term" value="P:chemotaxis"/>
    <property type="evidence" value="ECO:0007669"/>
    <property type="project" value="InterPro"/>
</dbReference>
<gene>
    <name evidence="7" type="ORF">SAMN06295900_107221</name>
</gene>
<dbReference type="GO" id="GO:0004888">
    <property type="term" value="F:transmembrane signaling receptor activity"/>
    <property type="evidence" value="ECO:0007669"/>
    <property type="project" value="InterPro"/>
</dbReference>
<evidence type="ECO:0000256" key="2">
    <source>
        <dbReference type="ARBA" id="ARBA00022481"/>
    </source>
</evidence>
<keyword evidence="8" id="KW-1185">Reference proteome</keyword>
<evidence type="ECO:0000256" key="5">
    <source>
        <dbReference type="SAM" id="Phobius"/>
    </source>
</evidence>
<evidence type="ECO:0000256" key="3">
    <source>
        <dbReference type="ARBA" id="ARBA00029447"/>
    </source>
</evidence>
<evidence type="ECO:0000313" key="7">
    <source>
        <dbReference type="EMBL" id="SMF46498.1"/>
    </source>
</evidence>
<dbReference type="Pfam" id="PF00015">
    <property type="entry name" value="MCPsignal"/>
    <property type="match status" value="1"/>
</dbReference>
<accession>A0A1X7F724</accession>
<dbReference type="GO" id="GO:0007165">
    <property type="term" value="P:signal transduction"/>
    <property type="evidence" value="ECO:0007669"/>
    <property type="project" value="UniProtKB-KW"/>
</dbReference>
<feature type="transmembrane region" description="Helical" evidence="5">
    <location>
        <begin position="189"/>
        <end position="211"/>
    </location>
</feature>
<keyword evidence="2" id="KW-0488">Methylation</keyword>
<evidence type="ECO:0000259" key="6">
    <source>
        <dbReference type="PROSITE" id="PS50111"/>
    </source>
</evidence>
<dbReference type="CDD" id="cd11386">
    <property type="entry name" value="MCP_signal"/>
    <property type="match status" value="1"/>
</dbReference>
<evidence type="ECO:0000313" key="8">
    <source>
        <dbReference type="Proteomes" id="UP000192911"/>
    </source>
</evidence>
<dbReference type="Proteomes" id="UP000192911">
    <property type="component" value="Unassembled WGS sequence"/>
</dbReference>
<reference evidence="8" key="1">
    <citation type="submission" date="2017-04" db="EMBL/GenBank/DDBJ databases">
        <authorList>
            <person name="Varghese N."/>
            <person name="Submissions S."/>
        </authorList>
    </citation>
    <scope>NUCLEOTIDE SEQUENCE [LARGE SCALE GENOMIC DNA]</scope>
    <source>
        <strain evidence="8">Ballard 720</strain>
    </source>
</reference>
<keyword evidence="5" id="KW-0812">Transmembrane</keyword>
<name>A0A1X7F724_TRICW</name>
<dbReference type="Gene3D" id="1.10.287.950">
    <property type="entry name" value="Methyl-accepting chemotaxis protein"/>
    <property type="match status" value="1"/>
</dbReference>
<feature type="domain" description="Methyl-accepting transducer" evidence="6">
    <location>
        <begin position="274"/>
        <end position="503"/>
    </location>
</feature>
<sequence length="521" mass="55134">MKWFNQLSLGQRLFCAFSICALLTIVVGAVGATRMRELAAMQTAMYETEVVPIRQIGTASWQAAAHYRRLYDYVVKTDPKGREETLAFNSKGEAAVTAAIDYERAHPLNDRQKQLVADFDSIWPEYLASVRKVEEAAKQGDQAAALAEMQSRTDGLHVKIRKTLIAFSDVRNDGAQEKALAGVDLVSNVTWWIVACSAVGVIVSLGFGWAVTRSITREVGGEPAVVARAVGDIAAGNLDTDVSTTAGRRAAGILAATAQMRDALRLAVRSIRGGAESVTQASNAISATNRDLSERTERQAASLQQTAATMEELTQTVRQNADNAGQAKSLAVDAADVAATADETVATMLATMRSINDSSSKISDITALIEGIAFQTNILALNAAVEAARAGEQGRGFAVVAGEVRSLAQRASAAAKEIKDLIESSAAIVHDGTAQAGRVGETVSQVKDAIERVSGIVGEIAAASDEQSRGIEEVNQVIGEMDRVTQENAALVQRAASAAELLEQQATELKQAVSVFKMAAA</sequence>
<dbReference type="EMBL" id="FXAH01000007">
    <property type="protein sequence ID" value="SMF46498.1"/>
    <property type="molecule type" value="Genomic_DNA"/>
</dbReference>
<dbReference type="GO" id="GO:0005886">
    <property type="term" value="C:plasma membrane"/>
    <property type="evidence" value="ECO:0007669"/>
    <property type="project" value="TreeGrafter"/>
</dbReference>
<dbReference type="PRINTS" id="PR00260">
    <property type="entry name" value="CHEMTRNSDUCR"/>
</dbReference>
<keyword evidence="4" id="KW-0807">Transducer</keyword>
<dbReference type="SUPFAM" id="SSF58104">
    <property type="entry name" value="Methyl-accepting chemotaxis protein (MCP) signaling domain"/>
    <property type="match status" value="1"/>
</dbReference>
<comment type="similarity">
    <text evidence="3">Belongs to the methyl-accepting chemotaxis (MCP) protein family.</text>
</comment>
<protein>
    <submittedName>
        <fullName evidence="7">Methyl-accepting chemotaxis protein</fullName>
    </submittedName>
</protein>
<dbReference type="PANTHER" id="PTHR43531">
    <property type="entry name" value="PROTEIN ICFG"/>
    <property type="match status" value="1"/>
</dbReference>
<dbReference type="InterPro" id="IPR004090">
    <property type="entry name" value="Chemotax_Me-accpt_rcpt"/>
</dbReference>
<dbReference type="STRING" id="28094.SAMN06295900_107221"/>
<evidence type="ECO:0000256" key="4">
    <source>
        <dbReference type="PROSITE-ProRule" id="PRU00284"/>
    </source>
</evidence>
<dbReference type="InterPro" id="IPR051310">
    <property type="entry name" value="MCP_chemotaxis"/>
</dbReference>
<dbReference type="FunFam" id="1.10.287.950:FF:000001">
    <property type="entry name" value="Methyl-accepting chemotaxis sensory transducer"/>
    <property type="match status" value="1"/>
</dbReference>
<dbReference type="AlphaFoldDB" id="A0A1X7F724"/>
<dbReference type="OrthoDB" id="9035246at2"/>